<evidence type="ECO:0008006" key="5">
    <source>
        <dbReference type="Google" id="ProtNLM"/>
    </source>
</evidence>
<dbReference type="AlphaFoldDB" id="A0AAV9VJ96"/>
<dbReference type="EMBL" id="JAVHNS010000002">
    <property type="protein sequence ID" value="KAK6362051.1"/>
    <property type="molecule type" value="Genomic_DNA"/>
</dbReference>
<evidence type="ECO:0000256" key="1">
    <source>
        <dbReference type="ARBA" id="ARBA00011047"/>
    </source>
</evidence>
<feature type="compositionally biased region" description="Basic and acidic residues" evidence="2">
    <location>
        <begin position="447"/>
        <end position="456"/>
    </location>
</feature>
<evidence type="ECO:0000256" key="2">
    <source>
        <dbReference type="SAM" id="MobiDB-lite"/>
    </source>
</evidence>
<dbReference type="InterPro" id="IPR009772">
    <property type="entry name" value="CDC123"/>
</dbReference>
<keyword evidence="4" id="KW-1185">Reference proteome</keyword>
<accession>A0AAV9VJ96</accession>
<dbReference type="PANTHER" id="PTHR15323">
    <property type="entry name" value="D123 PROTEIN"/>
    <property type="match status" value="1"/>
</dbReference>
<evidence type="ECO:0000313" key="3">
    <source>
        <dbReference type="EMBL" id="KAK6362051.1"/>
    </source>
</evidence>
<dbReference type="GO" id="GO:0005737">
    <property type="term" value="C:cytoplasm"/>
    <property type="evidence" value="ECO:0007669"/>
    <property type="project" value="TreeGrafter"/>
</dbReference>
<feature type="compositionally biased region" description="Acidic residues" evidence="2">
    <location>
        <begin position="432"/>
        <end position="446"/>
    </location>
</feature>
<feature type="compositionally biased region" description="Acidic residues" evidence="2">
    <location>
        <begin position="152"/>
        <end position="163"/>
    </location>
</feature>
<dbReference type="Pfam" id="PF07065">
    <property type="entry name" value="D123"/>
    <property type="match status" value="1"/>
</dbReference>
<dbReference type="Proteomes" id="UP001373714">
    <property type="component" value="Unassembled WGS sequence"/>
</dbReference>
<sequence length="456" mass="51064">MFLFLFQSQFIDPLFIILFCINSWSGRHSSRKLATIPKSNSCIFFFGVVSGVRVTPLTTSPTMATASTTLPSAHEEKTINDFPLPTRQAIVNCGYPEWHKKYRSITGKARVIPLTAGFIEYLKADGIILPPDTPVVPISDRDSGVFSVSNTDDSDDDDDEDGENPAQNFPEVHAAIINAIAELGGSVYPKLNWSAPKDAAFMLGNTLKCSSPSDVYLLLKSSNFITHDLEHAFDETIDTPDENGKILQLSDVEYALVLRKWVDVITSVEFRCFVKERKIVAITQRDLNHYDFLETEKVEFLALIQEFFSRHLEKTFPEADFVFDVYIPKTLLTESRVWLVDINPYAPKTDTLTFAWKEILNIDPSVPGFKPEFRIIKKNDPEAYGFAQPYSAHKLPREVVDAAAGGAETMLQFKNDWRHIIEGLGGTGINDTSDDDDEDEKDDNGEKEDGVGKAKG</sequence>
<feature type="region of interest" description="Disordered" evidence="2">
    <location>
        <begin position="424"/>
        <end position="456"/>
    </location>
</feature>
<protein>
    <recommendedName>
        <fullName evidence="5">Cell division cycle protein 123</fullName>
    </recommendedName>
</protein>
<proteinExistence type="inferred from homology"/>
<comment type="similarity">
    <text evidence="1">Belongs to the CDC123 family.</text>
</comment>
<feature type="region of interest" description="Disordered" evidence="2">
    <location>
        <begin position="139"/>
        <end position="168"/>
    </location>
</feature>
<reference evidence="3 4" key="1">
    <citation type="submission" date="2019-10" db="EMBL/GenBank/DDBJ databases">
        <authorList>
            <person name="Palmer J.M."/>
        </authorList>
    </citation>
    <scope>NUCLEOTIDE SEQUENCE [LARGE SCALE GENOMIC DNA]</scope>
    <source>
        <strain evidence="3 4">TWF730</strain>
    </source>
</reference>
<dbReference type="PANTHER" id="PTHR15323:SF6">
    <property type="entry name" value="CELL DIVISION CYCLE PROTEIN 123 HOMOLOG"/>
    <property type="match status" value="1"/>
</dbReference>
<gene>
    <name evidence="3" type="ORF">TWF730_005751</name>
</gene>
<evidence type="ECO:0000313" key="4">
    <source>
        <dbReference type="Proteomes" id="UP001373714"/>
    </source>
</evidence>
<organism evidence="3 4">
    <name type="scientific">Orbilia blumenaviensis</name>
    <dbReference type="NCBI Taxonomy" id="1796055"/>
    <lineage>
        <taxon>Eukaryota</taxon>
        <taxon>Fungi</taxon>
        <taxon>Dikarya</taxon>
        <taxon>Ascomycota</taxon>
        <taxon>Pezizomycotina</taxon>
        <taxon>Orbiliomycetes</taxon>
        <taxon>Orbiliales</taxon>
        <taxon>Orbiliaceae</taxon>
        <taxon>Orbilia</taxon>
    </lineage>
</organism>
<comment type="caution">
    <text evidence="3">The sequence shown here is derived from an EMBL/GenBank/DDBJ whole genome shotgun (WGS) entry which is preliminary data.</text>
</comment>
<name>A0AAV9VJ96_9PEZI</name>